<gene>
    <name evidence="2" type="ORF">PAPOLLO_LOCUS23891</name>
</gene>
<dbReference type="EMBL" id="CAJQZP010001449">
    <property type="protein sequence ID" value="CAG5047362.1"/>
    <property type="molecule type" value="Genomic_DNA"/>
</dbReference>
<evidence type="ECO:0000256" key="1">
    <source>
        <dbReference type="SAM" id="MobiDB-lite"/>
    </source>
</evidence>
<dbReference type="Proteomes" id="UP000691718">
    <property type="component" value="Unassembled WGS sequence"/>
</dbReference>
<accession>A0A8S3XY25</accession>
<reference evidence="2" key="1">
    <citation type="submission" date="2021-04" db="EMBL/GenBank/DDBJ databases">
        <authorList>
            <person name="Tunstrom K."/>
        </authorList>
    </citation>
    <scope>NUCLEOTIDE SEQUENCE</scope>
</reference>
<feature type="compositionally biased region" description="Basic and acidic residues" evidence="1">
    <location>
        <begin position="181"/>
        <end position="193"/>
    </location>
</feature>
<evidence type="ECO:0000313" key="2">
    <source>
        <dbReference type="EMBL" id="CAG5047362.1"/>
    </source>
</evidence>
<name>A0A8S3XY25_PARAO</name>
<dbReference type="AlphaFoldDB" id="A0A8S3XY25"/>
<proteinExistence type="predicted"/>
<evidence type="ECO:0000313" key="3">
    <source>
        <dbReference type="Proteomes" id="UP000691718"/>
    </source>
</evidence>
<protein>
    <submittedName>
        <fullName evidence="2">(apollo) hypothetical protein</fullName>
    </submittedName>
</protein>
<sequence>MLLAICILATLAASSPITYNCRDNHGSRSDYRFEIRHDVVKQKNGDQAVDKYNKNVNKHYSVKSKDIKNRIDEYKDLQKEKKEQRVYDIFDYFKFHPEIKFGHSFYDGFIDNTDPRNDREDWETDESNNSDDSNKDKSNKDVTKSFDEHSNDNEGEFEQKNSHDVHDKNKSYSSDLVDFIEDNKDEIQEKDVESNQTDVQITSKDNSKPEHKENSDDKEDENISVQDKESSDSKTEEHIS</sequence>
<feature type="compositionally biased region" description="Basic and acidic residues" evidence="1">
    <location>
        <begin position="226"/>
        <end position="240"/>
    </location>
</feature>
<comment type="caution">
    <text evidence="2">The sequence shown here is derived from an EMBL/GenBank/DDBJ whole genome shotgun (WGS) entry which is preliminary data.</text>
</comment>
<feature type="compositionally biased region" description="Polar residues" evidence="1">
    <location>
        <begin position="194"/>
        <end position="204"/>
    </location>
</feature>
<feature type="region of interest" description="Disordered" evidence="1">
    <location>
        <begin position="117"/>
        <end position="240"/>
    </location>
</feature>
<feature type="compositionally biased region" description="Basic and acidic residues" evidence="1">
    <location>
        <begin position="205"/>
        <end position="215"/>
    </location>
</feature>
<organism evidence="2 3">
    <name type="scientific">Parnassius apollo</name>
    <name type="common">Apollo butterfly</name>
    <name type="synonym">Papilio apollo</name>
    <dbReference type="NCBI Taxonomy" id="110799"/>
    <lineage>
        <taxon>Eukaryota</taxon>
        <taxon>Metazoa</taxon>
        <taxon>Ecdysozoa</taxon>
        <taxon>Arthropoda</taxon>
        <taxon>Hexapoda</taxon>
        <taxon>Insecta</taxon>
        <taxon>Pterygota</taxon>
        <taxon>Neoptera</taxon>
        <taxon>Endopterygota</taxon>
        <taxon>Lepidoptera</taxon>
        <taxon>Glossata</taxon>
        <taxon>Ditrysia</taxon>
        <taxon>Papilionoidea</taxon>
        <taxon>Papilionidae</taxon>
        <taxon>Parnassiinae</taxon>
        <taxon>Parnassini</taxon>
        <taxon>Parnassius</taxon>
        <taxon>Parnassius</taxon>
    </lineage>
</organism>
<feature type="compositionally biased region" description="Basic and acidic residues" evidence="1">
    <location>
        <begin position="132"/>
        <end position="170"/>
    </location>
</feature>
<feature type="compositionally biased region" description="Acidic residues" evidence="1">
    <location>
        <begin position="120"/>
        <end position="129"/>
    </location>
</feature>
<keyword evidence="3" id="KW-1185">Reference proteome</keyword>